<dbReference type="AlphaFoldDB" id="A0A369VYY2"/>
<organism evidence="1 2">
    <name type="scientific">Sphingomonas aracearum</name>
    <dbReference type="NCBI Taxonomy" id="2283317"/>
    <lineage>
        <taxon>Bacteria</taxon>
        <taxon>Pseudomonadati</taxon>
        <taxon>Pseudomonadota</taxon>
        <taxon>Alphaproteobacteria</taxon>
        <taxon>Sphingomonadales</taxon>
        <taxon>Sphingomonadaceae</taxon>
        <taxon>Sphingomonas</taxon>
    </lineage>
</organism>
<comment type="caution">
    <text evidence="1">The sequence shown here is derived from an EMBL/GenBank/DDBJ whole genome shotgun (WGS) entry which is preliminary data.</text>
</comment>
<gene>
    <name evidence="1" type="ORF">DVW87_00940</name>
</gene>
<evidence type="ECO:0000313" key="2">
    <source>
        <dbReference type="Proteomes" id="UP000253918"/>
    </source>
</evidence>
<dbReference type="Proteomes" id="UP000253918">
    <property type="component" value="Unassembled WGS sequence"/>
</dbReference>
<dbReference type="EMBL" id="QQNB01000001">
    <property type="protein sequence ID" value="RDE06330.1"/>
    <property type="molecule type" value="Genomic_DNA"/>
</dbReference>
<proteinExistence type="predicted"/>
<sequence length="132" mass="14476">MRAEVADGMILLHPERPCSQLQLGILAASLANLRVTNPRDGFDLRMPLRLSPLIGADAFTKPNSWRSRRWRVPLELAREAQPYPAGWDGLAALLAGEPQRLFTGAEIAQMAGRTIAATLTGAAADDFWRANR</sequence>
<name>A0A369VYY2_9SPHN</name>
<evidence type="ECO:0000313" key="1">
    <source>
        <dbReference type="EMBL" id="RDE06330.1"/>
    </source>
</evidence>
<accession>A0A369VYY2</accession>
<keyword evidence="2" id="KW-1185">Reference proteome</keyword>
<protein>
    <submittedName>
        <fullName evidence="1">Uncharacterized protein</fullName>
    </submittedName>
</protein>
<reference evidence="1 2" key="1">
    <citation type="submission" date="2018-07" db="EMBL/GenBank/DDBJ databases">
        <title>a novel species of Sphingomonas isolated from the rhizosphere soil of Araceae plant.</title>
        <authorList>
            <person name="Zhiyong W."/>
            <person name="Qinglan Z."/>
            <person name="Zhiwei F."/>
            <person name="Ding X."/>
            <person name="Gejiao W."/>
            <person name="Shixue Z."/>
        </authorList>
    </citation>
    <scope>NUCLEOTIDE SEQUENCE [LARGE SCALE GENOMIC DNA]</scope>
    <source>
        <strain evidence="1 2">WZY 27</strain>
    </source>
</reference>